<evidence type="ECO:0000259" key="13">
    <source>
        <dbReference type="PROSITE" id="PS50259"/>
    </source>
</evidence>
<keyword evidence="9" id="KW-0325">Glycoprotein</keyword>
<dbReference type="InterPro" id="IPR000337">
    <property type="entry name" value="GPCR_3"/>
</dbReference>
<feature type="transmembrane region" description="Helical" evidence="12">
    <location>
        <begin position="651"/>
        <end position="676"/>
    </location>
</feature>
<dbReference type="Pfam" id="PF00003">
    <property type="entry name" value="7tm_3"/>
    <property type="match status" value="1"/>
</dbReference>
<dbReference type="SUPFAM" id="SSF53822">
    <property type="entry name" value="Periplasmic binding protein-like I"/>
    <property type="match status" value="1"/>
</dbReference>
<gene>
    <name evidence="14" type="ORF">GDO86_009696</name>
</gene>
<dbReference type="AlphaFoldDB" id="A0A8T2JK10"/>
<dbReference type="InterPro" id="IPR038550">
    <property type="entry name" value="GPCR_3_9-Cys_sf"/>
</dbReference>
<dbReference type="InterPro" id="IPR011500">
    <property type="entry name" value="GPCR_3_9-Cys_dom"/>
</dbReference>
<keyword evidence="15" id="KW-1185">Reference proteome</keyword>
<evidence type="ECO:0000256" key="6">
    <source>
        <dbReference type="ARBA" id="ARBA00023040"/>
    </source>
</evidence>
<protein>
    <recommendedName>
        <fullName evidence="13">G-protein coupled receptors family 3 profile domain-containing protein</fullName>
    </recommendedName>
</protein>
<keyword evidence="7 12" id="KW-0472">Membrane</keyword>
<dbReference type="PANTHER" id="PTHR24061:SF550">
    <property type="entry name" value="G-PROTEIN COUPLED RECEPTOR FAMILY C GROUP 6 MEMBER A-LIKE"/>
    <property type="match status" value="1"/>
</dbReference>
<evidence type="ECO:0000256" key="10">
    <source>
        <dbReference type="ARBA" id="ARBA00023224"/>
    </source>
</evidence>
<dbReference type="GO" id="GO:0005886">
    <property type="term" value="C:plasma membrane"/>
    <property type="evidence" value="ECO:0007669"/>
    <property type="project" value="UniProtKB-SubCell"/>
</dbReference>
<name>A0A8T2JK10_9PIPI</name>
<evidence type="ECO:0000256" key="9">
    <source>
        <dbReference type="ARBA" id="ARBA00023180"/>
    </source>
</evidence>
<keyword evidence="4" id="KW-0732">Signal</keyword>
<dbReference type="PRINTS" id="PR00248">
    <property type="entry name" value="GPCRMGR"/>
</dbReference>
<dbReference type="GO" id="GO:0004930">
    <property type="term" value="F:G protein-coupled receptor activity"/>
    <property type="evidence" value="ECO:0007669"/>
    <property type="project" value="UniProtKB-KW"/>
</dbReference>
<keyword evidence="8" id="KW-0675">Receptor</keyword>
<organism evidence="14 15">
    <name type="scientific">Hymenochirus boettgeri</name>
    <name type="common">Congo dwarf clawed frog</name>
    <dbReference type="NCBI Taxonomy" id="247094"/>
    <lineage>
        <taxon>Eukaryota</taxon>
        <taxon>Metazoa</taxon>
        <taxon>Chordata</taxon>
        <taxon>Craniata</taxon>
        <taxon>Vertebrata</taxon>
        <taxon>Euteleostomi</taxon>
        <taxon>Amphibia</taxon>
        <taxon>Batrachia</taxon>
        <taxon>Anura</taxon>
        <taxon>Pipoidea</taxon>
        <taxon>Pipidae</taxon>
        <taxon>Pipinae</taxon>
        <taxon>Hymenochirus</taxon>
    </lineage>
</organism>
<feature type="transmembrane region" description="Helical" evidence="12">
    <location>
        <begin position="618"/>
        <end position="639"/>
    </location>
</feature>
<keyword evidence="10" id="KW-0807">Transducer</keyword>
<evidence type="ECO:0000256" key="11">
    <source>
        <dbReference type="ARBA" id="ARBA00038492"/>
    </source>
</evidence>
<dbReference type="Gene3D" id="3.40.50.2300">
    <property type="match status" value="2"/>
</dbReference>
<keyword evidence="5 12" id="KW-1133">Transmembrane helix</keyword>
<dbReference type="Gene3D" id="2.10.50.30">
    <property type="entry name" value="GPCR, family 3, nine cysteines domain"/>
    <property type="match status" value="1"/>
</dbReference>
<keyword evidence="2" id="KW-1003">Cell membrane</keyword>
<feature type="transmembrane region" description="Helical" evidence="12">
    <location>
        <begin position="700"/>
        <end position="722"/>
    </location>
</feature>
<dbReference type="FunFam" id="3.40.50.2300:FF:000016">
    <property type="entry name" value="Taste 1 receptor member 2"/>
    <property type="match status" value="1"/>
</dbReference>
<dbReference type="PROSITE" id="PS00980">
    <property type="entry name" value="G_PROTEIN_RECEP_F3_2"/>
    <property type="match status" value="1"/>
</dbReference>
<evidence type="ECO:0000256" key="1">
    <source>
        <dbReference type="ARBA" id="ARBA00004651"/>
    </source>
</evidence>
<reference evidence="14" key="1">
    <citation type="thesis" date="2020" institute="ProQuest LLC" country="789 East Eisenhower Parkway, Ann Arbor, MI, USA">
        <title>Comparative Genomics and Chromosome Evolution.</title>
        <authorList>
            <person name="Mudd A.B."/>
        </authorList>
    </citation>
    <scope>NUCLEOTIDE SEQUENCE</scope>
    <source>
        <strain evidence="14">Female2</strain>
        <tissue evidence="14">Blood</tissue>
    </source>
</reference>
<dbReference type="EMBL" id="JAACNH010000004">
    <property type="protein sequence ID" value="KAG8444632.1"/>
    <property type="molecule type" value="Genomic_DNA"/>
</dbReference>
<dbReference type="InterPro" id="IPR000068">
    <property type="entry name" value="GPCR_3_Ca_sens_rcpt-rel"/>
</dbReference>
<evidence type="ECO:0000256" key="7">
    <source>
        <dbReference type="ARBA" id="ARBA00023136"/>
    </source>
</evidence>
<evidence type="ECO:0000256" key="12">
    <source>
        <dbReference type="SAM" id="Phobius"/>
    </source>
</evidence>
<dbReference type="PANTHER" id="PTHR24061">
    <property type="entry name" value="CALCIUM-SENSING RECEPTOR-RELATED"/>
    <property type="match status" value="1"/>
</dbReference>
<dbReference type="PRINTS" id="PR00592">
    <property type="entry name" value="CASENSINGR"/>
</dbReference>
<dbReference type="SMART" id="SM01411">
    <property type="entry name" value="Ephrin_rec_like"/>
    <property type="match status" value="1"/>
</dbReference>
<accession>A0A8T2JK10</accession>
<dbReference type="GO" id="GO:0050909">
    <property type="term" value="P:sensory perception of taste"/>
    <property type="evidence" value="ECO:0007669"/>
    <property type="project" value="UniProtKB-ARBA"/>
</dbReference>
<evidence type="ECO:0000256" key="3">
    <source>
        <dbReference type="ARBA" id="ARBA00022692"/>
    </source>
</evidence>
<proteinExistence type="inferred from homology"/>
<evidence type="ECO:0000256" key="8">
    <source>
        <dbReference type="ARBA" id="ARBA00023170"/>
    </source>
</evidence>
<comment type="caution">
    <text evidence="14">The sequence shown here is derived from an EMBL/GenBank/DDBJ whole genome shotgun (WGS) entry which is preliminary data.</text>
</comment>
<comment type="similarity">
    <text evidence="11">Belongs to the G-protein coupled receptor 3 family. TAS1R subfamily.</text>
</comment>
<feature type="transmembrane region" description="Helical" evidence="12">
    <location>
        <begin position="547"/>
        <end position="572"/>
    </location>
</feature>
<feature type="transmembrane region" description="Helical" evidence="12">
    <location>
        <begin position="734"/>
        <end position="756"/>
    </location>
</feature>
<evidence type="ECO:0000256" key="4">
    <source>
        <dbReference type="ARBA" id="ARBA00022729"/>
    </source>
</evidence>
<feature type="domain" description="G-protein coupled receptors family 3 profile" evidence="13">
    <location>
        <begin position="547"/>
        <end position="806"/>
    </location>
</feature>
<feature type="transmembrane region" description="Helical" evidence="12">
    <location>
        <begin position="584"/>
        <end position="606"/>
    </location>
</feature>
<dbReference type="Pfam" id="PF07562">
    <property type="entry name" value="NCD3G"/>
    <property type="match status" value="1"/>
</dbReference>
<evidence type="ECO:0000256" key="5">
    <source>
        <dbReference type="ARBA" id="ARBA00022989"/>
    </source>
</evidence>
<dbReference type="FunFam" id="2.10.50.30:FF:000004">
    <property type="entry name" value="Taste receptor type 1 member 3-like protein"/>
    <property type="match status" value="1"/>
</dbReference>
<dbReference type="InterPro" id="IPR001828">
    <property type="entry name" value="ANF_lig-bd_rcpt"/>
</dbReference>
<dbReference type="PROSITE" id="PS50259">
    <property type="entry name" value="G_PROTEIN_RECEP_F3_4"/>
    <property type="match status" value="1"/>
</dbReference>
<dbReference type="InterPro" id="IPR017978">
    <property type="entry name" value="GPCR_3_C"/>
</dbReference>
<dbReference type="OrthoDB" id="5984008at2759"/>
<dbReference type="Pfam" id="PF01094">
    <property type="entry name" value="ANF_receptor"/>
    <property type="match status" value="1"/>
</dbReference>
<keyword evidence="3 12" id="KW-0812">Transmembrane</keyword>
<dbReference type="Proteomes" id="UP000812440">
    <property type="component" value="Chromosome 5"/>
</dbReference>
<dbReference type="InterPro" id="IPR017979">
    <property type="entry name" value="GPCR_3_CS"/>
</dbReference>
<evidence type="ECO:0000313" key="14">
    <source>
        <dbReference type="EMBL" id="KAG8444632.1"/>
    </source>
</evidence>
<evidence type="ECO:0000256" key="2">
    <source>
        <dbReference type="ARBA" id="ARBA00022475"/>
    </source>
</evidence>
<feature type="transmembrane region" description="Helical" evidence="12">
    <location>
        <begin position="768"/>
        <end position="791"/>
    </location>
</feature>
<comment type="subcellular location">
    <subcellularLocation>
        <location evidence="1">Cell membrane</location>
        <topology evidence="1">Multi-pass membrane protein</topology>
    </subcellularLocation>
</comment>
<sequence length="838" mass="95196">MYKQLHNTYSEDFKCTGLRLEHTTDAMSMIHSIEKINNSTLLPGISLGYKIYDSCSSALKAVHATMMLIPEILSANNCTNISNSENIPAIKAIVGEMYSEISIAMSRILNIHSIPQISPASSAVTLSDKFKFPSFLRTIPSDVYQKQAIVKLISSFGWNWIGIIISDDDYGWSAVEHLNVFLKREGICVAFTKVMPTYIDHPDLSSSKTSILNLLINNSAHVVIVVVKSQIVINLFKECIKLNISKTWIASDIWATSNDVAEIENIERVGTILGVDFKRGHIPGFEEYLKNLKVPENGAVNEFIKEYKELRFGCTEDYIKYLECINSSSNYCAQPSSLDLKSPLACKFKDFSTADDDYLLQITQWRTEYSTSLAINAIAQALKNILCKNGTCKNDVNLSPRKLLNELKMGKYSFNGDTFFFNPSGDVHTDYDIIYWEMTKSSTVFQTIGVYHINSSSVNIQKDKITWYTFDNQVPFSNCSKTCLPGSYKKHSDITCCYKCIECPGGYYTPKADMNECLKCPVYQWSNNESSYCTNRTTEYFEWNNPYAVTLMTFAALAILLVLLVVILLIKYRDTPAVKAAGGNYTYLLAASVLLSLVSTMFFIGHPTDIICQIRQPLYGISFTICVSCILIKSLRIVLAFESGKRGHKVLTYHPIIIISILTFFQICVCVLWLIFKCPFVDKIYPMPHLQLLQCNEGSYVAFGVMLGYIGFLAFICFILAYKGRKLPEKYNEARCITFSMLIYMFVWIAFIPIYMYASGIYVSAVQVFAILASIYGVISCHLLPVSYIVLFKRKSNSRERYLNSIREFWNKKPKFSHSKMFHFCPSQSLVRKRHRSY</sequence>
<evidence type="ECO:0000313" key="15">
    <source>
        <dbReference type="Proteomes" id="UP000812440"/>
    </source>
</evidence>
<dbReference type="InterPro" id="IPR028082">
    <property type="entry name" value="Peripla_BP_I"/>
</dbReference>
<keyword evidence="6" id="KW-0297">G-protein coupled receptor</keyword>